<evidence type="ECO:0000256" key="2">
    <source>
        <dbReference type="SAM" id="SignalP"/>
    </source>
</evidence>
<dbReference type="PROSITE" id="PS51257">
    <property type="entry name" value="PROKAR_LIPOPROTEIN"/>
    <property type="match status" value="1"/>
</dbReference>
<comment type="caution">
    <text evidence="3">The sequence shown here is derived from an EMBL/GenBank/DDBJ whole genome shotgun (WGS) entry which is preliminary data.</text>
</comment>
<gene>
    <name evidence="3" type="ORF">COT25_03765</name>
</gene>
<feature type="region of interest" description="Disordered" evidence="1">
    <location>
        <begin position="36"/>
        <end position="57"/>
    </location>
</feature>
<reference evidence="4" key="1">
    <citation type="submission" date="2017-09" db="EMBL/GenBank/DDBJ databases">
        <title>Depth-based differentiation of microbial function through sediment-hosted aquifers and enrichment of novel symbionts in the deep terrestrial subsurface.</title>
        <authorList>
            <person name="Probst A.J."/>
            <person name="Ladd B."/>
            <person name="Jarett J.K."/>
            <person name="Geller-Mcgrath D.E."/>
            <person name="Sieber C.M.K."/>
            <person name="Emerson J.B."/>
            <person name="Anantharaman K."/>
            <person name="Thomas B.C."/>
            <person name="Malmstrom R."/>
            <person name="Stieglmeier M."/>
            <person name="Klingl A."/>
            <person name="Woyke T."/>
            <person name="Ryan C.M."/>
            <person name="Banfield J.F."/>
        </authorList>
    </citation>
    <scope>NUCLEOTIDE SEQUENCE [LARGE SCALE GENOMIC DNA]</scope>
</reference>
<organism evidence="3 4">
    <name type="scientific">Candidatus Kerfeldbacteria bacterium CG08_land_8_20_14_0_20_42_7</name>
    <dbReference type="NCBI Taxonomy" id="2014245"/>
    <lineage>
        <taxon>Bacteria</taxon>
        <taxon>Candidatus Kerfeldiibacteriota</taxon>
    </lineage>
</organism>
<evidence type="ECO:0008006" key="5">
    <source>
        <dbReference type="Google" id="ProtNLM"/>
    </source>
</evidence>
<protein>
    <recommendedName>
        <fullName evidence="5">Peptidase C39-like domain-containing protein</fullName>
    </recommendedName>
</protein>
<feature type="signal peptide" evidence="2">
    <location>
        <begin position="1"/>
        <end position="22"/>
    </location>
</feature>
<accession>A0A2H0YS55</accession>
<keyword evidence="2" id="KW-0732">Signal</keyword>
<name>A0A2H0YS55_9BACT</name>
<feature type="chain" id="PRO_5013715614" description="Peptidase C39-like domain-containing protein" evidence="2">
    <location>
        <begin position="23"/>
        <end position="248"/>
    </location>
</feature>
<dbReference type="Proteomes" id="UP000228711">
    <property type="component" value="Unassembled WGS sequence"/>
</dbReference>
<dbReference type="EMBL" id="PEXV01000124">
    <property type="protein sequence ID" value="PIS41317.1"/>
    <property type="molecule type" value="Genomic_DNA"/>
</dbReference>
<evidence type="ECO:0000313" key="4">
    <source>
        <dbReference type="Proteomes" id="UP000228711"/>
    </source>
</evidence>
<evidence type="ECO:0000313" key="3">
    <source>
        <dbReference type="EMBL" id="PIS41317.1"/>
    </source>
</evidence>
<dbReference type="AlphaFoldDB" id="A0A2H0YS55"/>
<dbReference type="Gene3D" id="3.90.70.10">
    <property type="entry name" value="Cysteine proteinases"/>
    <property type="match status" value="1"/>
</dbReference>
<sequence>MLRKLVVLMALAFVLAIFTVGCSDSDKTVNPLPVVVDDNSEIHDPPTDSSLDGSRNPGPQALATGYPNYSFCLNVPWMKQMPPKNSSDSDDRAWKLTNNCGQAVCVMLGGYFNNGVVAPWVIDEENRWLHYPLPYGYGTSASTLVSLLWNFHAVHAIEYHSVGANVLDVINEVVNNRRPTIVCVTIKKGVLVPRGTVDSRTHWVLAVGWDGEVVLHDPGTSSGRFIHYTIAEFRASWAFNYCYIPTWK</sequence>
<evidence type="ECO:0000256" key="1">
    <source>
        <dbReference type="SAM" id="MobiDB-lite"/>
    </source>
</evidence>
<proteinExistence type="predicted"/>